<organism evidence="1">
    <name type="scientific">Ganoderma boninense</name>
    <dbReference type="NCBI Taxonomy" id="34458"/>
    <lineage>
        <taxon>Eukaryota</taxon>
        <taxon>Fungi</taxon>
        <taxon>Dikarya</taxon>
        <taxon>Basidiomycota</taxon>
        <taxon>Agaricomycotina</taxon>
        <taxon>Agaricomycetes</taxon>
        <taxon>Polyporales</taxon>
        <taxon>Polyporaceae</taxon>
        <taxon>Ganoderma</taxon>
    </lineage>
</organism>
<sequence length="365" mass="42186">MPLKSVRTAAAWKPFPLELWRLIFMFLRGYGEEWHVVSALTTHPALIEQAELPLYRDILITKRSRAFKLKFFLSPSVPRRAQAVRSIVLLIPWMYQPHSYNCLELVGGMLEKLTGLVTPEVEATDIPHPRRPPLLPMLVPGRNLSVKRLQGGLLRLHSEFVEFLRANPQLEEVHLVDPEWPRRPGAPEPVLFESLELPNLHTLACNHLIMAPIKNPRNITRLHVVEDDSDWDVIRDVVRIFGAQLISLRVDFYHSLGVLPKSKYHYPTLREYRWEGCPRLKFLHIDDKPLPLILGDPSQGSGENGKYGVDERKKAKLPPALETLIWDPLRTRYDDRSAIQQFGEAVLRDMAHVREVIYMWSPKED</sequence>
<dbReference type="EMBL" id="LR725474">
    <property type="protein sequence ID" value="VWO96231.1"/>
    <property type="molecule type" value="Genomic_DNA"/>
</dbReference>
<evidence type="ECO:0000313" key="1">
    <source>
        <dbReference type="EMBL" id="VWO96231.1"/>
    </source>
</evidence>
<accession>A0A5K1JW30</accession>
<gene>
    <name evidence="1" type="primary">I1RXD6</name>
</gene>
<name>A0A5K1JW30_9APHY</name>
<dbReference type="AlphaFoldDB" id="A0A5K1JW30"/>
<proteinExistence type="predicted"/>
<protein>
    <submittedName>
        <fullName evidence="1">Uncharacterized protein</fullName>
    </submittedName>
</protein>
<reference evidence="1" key="1">
    <citation type="submission" date="2019-10" db="EMBL/GenBank/DDBJ databases">
        <authorList>
            <person name="Nor Muhammad N."/>
        </authorList>
    </citation>
    <scope>NUCLEOTIDE SEQUENCE</scope>
</reference>